<dbReference type="AlphaFoldDB" id="A0A6A6GP79"/>
<organism evidence="1 2">
    <name type="scientific">Elsinoe ampelina</name>
    <dbReference type="NCBI Taxonomy" id="302913"/>
    <lineage>
        <taxon>Eukaryota</taxon>
        <taxon>Fungi</taxon>
        <taxon>Dikarya</taxon>
        <taxon>Ascomycota</taxon>
        <taxon>Pezizomycotina</taxon>
        <taxon>Dothideomycetes</taxon>
        <taxon>Dothideomycetidae</taxon>
        <taxon>Myriangiales</taxon>
        <taxon>Elsinoaceae</taxon>
        <taxon>Elsinoe</taxon>
    </lineage>
</organism>
<evidence type="ECO:0000313" key="1">
    <source>
        <dbReference type="EMBL" id="KAF2227501.1"/>
    </source>
</evidence>
<gene>
    <name evidence="1" type="ORF">BDZ85DRAFT_254417</name>
</gene>
<evidence type="ECO:0000313" key="2">
    <source>
        <dbReference type="Proteomes" id="UP000799538"/>
    </source>
</evidence>
<keyword evidence="2" id="KW-1185">Reference proteome</keyword>
<reference evidence="2" key="1">
    <citation type="journal article" date="2020" name="Stud. Mycol.">
        <title>101 Dothideomycetes genomes: A test case for predicting lifestyles and emergence of pathogens.</title>
        <authorList>
            <person name="Haridas S."/>
            <person name="Albert R."/>
            <person name="Binder M."/>
            <person name="Bloem J."/>
            <person name="LaButti K."/>
            <person name="Salamov A."/>
            <person name="Andreopoulos B."/>
            <person name="Baker S."/>
            <person name="Barry K."/>
            <person name="Bills G."/>
            <person name="Bluhm B."/>
            <person name="Cannon C."/>
            <person name="Castanera R."/>
            <person name="Culley D."/>
            <person name="Daum C."/>
            <person name="Ezra D."/>
            <person name="Gonzalez J."/>
            <person name="Henrissat B."/>
            <person name="Kuo A."/>
            <person name="Liang C."/>
            <person name="Lipzen A."/>
            <person name="Lutzoni F."/>
            <person name="Magnuson J."/>
            <person name="Mondo S."/>
            <person name="Nolan M."/>
            <person name="Ohm R."/>
            <person name="Pangilinan J."/>
            <person name="Park H.-J."/>
            <person name="Ramirez L."/>
            <person name="Alfaro M."/>
            <person name="Sun H."/>
            <person name="Tritt A."/>
            <person name="Yoshinaga Y."/>
            <person name="Zwiers L.-H."/>
            <person name="Turgeon B."/>
            <person name="Goodwin S."/>
            <person name="Spatafora J."/>
            <person name="Crous P."/>
            <person name="Grigoriev I."/>
        </authorList>
    </citation>
    <scope>NUCLEOTIDE SEQUENCE [LARGE SCALE GENOMIC DNA]</scope>
    <source>
        <strain evidence="2">CECT 20119</strain>
    </source>
</reference>
<name>A0A6A6GP79_9PEZI</name>
<sequence>MAMASLLDCSDEYFLLVYPRARSVADLGGARVLSLRGGVYGLVGEADVSASPSVSLVR</sequence>
<proteinExistence type="predicted"/>
<protein>
    <submittedName>
        <fullName evidence="1">Uncharacterized protein</fullName>
    </submittedName>
</protein>
<accession>A0A6A6GP79</accession>
<dbReference type="EMBL" id="ML992501">
    <property type="protein sequence ID" value="KAF2227501.1"/>
    <property type="molecule type" value="Genomic_DNA"/>
</dbReference>
<dbReference type="Proteomes" id="UP000799538">
    <property type="component" value="Unassembled WGS sequence"/>
</dbReference>